<feature type="region of interest" description="Disordered" evidence="3">
    <location>
        <begin position="183"/>
        <end position="212"/>
    </location>
</feature>
<evidence type="ECO:0000313" key="5">
    <source>
        <dbReference type="EMBL" id="KAF7290812.1"/>
    </source>
</evidence>
<dbReference type="InterPro" id="IPR052631">
    <property type="entry name" value="Paired_homeobox_Bicoid"/>
</dbReference>
<dbReference type="EMBL" id="JACAZF010000014">
    <property type="protein sequence ID" value="KAF7290812.1"/>
    <property type="molecule type" value="Genomic_DNA"/>
</dbReference>
<keyword evidence="1 2" id="KW-0371">Homeobox</keyword>
<feature type="region of interest" description="Disordered" evidence="3">
    <location>
        <begin position="246"/>
        <end position="484"/>
    </location>
</feature>
<evidence type="ECO:0000256" key="3">
    <source>
        <dbReference type="SAM" id="MobiDB-lite"/>
    </source>
</evidence>
<feature type="compositionally biased region" description="Basic and acidic residues" evidence="3">
    <location>
        <begin position="273"/>
        <end position="282"/>
    </location>
</feature>
<feature type="compositionally biased region" description="Basic and acidic residues" evidence="3">
    <location>
        <begin position="103"/>
        <end position="112"/>
    </location>
</feature>
<comment type="subcellular location">
    <subcellularLocation>
        <location evidence="1 2">Nucleus</location>
    </subcellularLocation>
</comment>
<feature type="compositionally biased region" description="Low complexity" evidence="3">
    <location>
        <begin position="16"/>
        <end position="36"/>
    </location>
</feature>
<gene>
    <name evidence="5" type="ORF">MIND_01322300</name>
</gene>
<dbReference type="AlphaFoldDB" id="A0A8H6S1P3"/>
<organism evidence="5 6">
    <name type="scientific">Mycena indigotica</name>
    <dbReference type="NCBI Taxonomy" id="2126181"/>
    <lineage>
        <taxon>Eukaryota</taxon>
        <taxon>Fungi</taxon>
        <taxon>Dikarya</taxon>
        <taxon>Basidiomycota</taxon>
        <taxon>Agaricomycotina</taxon>
        <taxon>Agaricomycetes</taxon>
        <taxon>Agaricomycetidae</taxon>
        <taxon>Agaricales</taxon>
        <taxon>Marasmiineae</taxon>
        <taxon>Mycenaceae</taxon>
        <taxon>Mycena</taxon>
    </lineage>
</organism>
<feature type="compositionally biased region" description="Polar residues" evidence="3">
    <location>
        <begin position="37"/>
        <end position="50"/>
    </location>
</feature>
<comment type="caution">
    <text evidence="5">The sequence shown here is derived from an EMBL/GenBank/DDBJ whole genome shotgun (WGS) entry which is preliminary data.</text>
</comment>
<dbReference type="InterPro" id="IPR009057">
    <property type="entry name" value="Homeodomain-like_sf"/>
</dbReference>
<feature type="compositionally biased region" description="Low complexity" evidence="3">
    <location>
        <begin position="193"/>
        <end position="204"/>
    </location>
</feature>
<dbReference type="GO" id="GO:0000981">
    <property type="term" value="F:DNA-binding transcription factor activity, RNA polymerase II-specific"/>
    <property type="evidence" value="ECO:0007669"/>
    <property type="project" value="TreeGrafter"/>
</dbReference>
<dbReference type="PROSITE" id="PS50071">
    <property type="entry name" value="HOMEOBOX_2"/>
    <property type="match status" value="1"/>
</dbReference>
<dbReference type="GO" id="GO:1990837">
    <property type="term" value="F:sequence-specific double-stranded DNA binding"/>
    <property type="evidence" value="ECO:0007669"/>
    <property type="project" value="TreeGrafter"/>
</dbReference>
<reference evidence="5" key="1">
    <citation type="submission" date="2020-05" db="EMBL/GenBank/DDBJ databases">
        <title>Mycena genomes resolve the evolution of fungal bioluminescence.</title>
        <authorList>
            <person name="Tsai I.J."/>
        </authorList>
    </citation>
    <scope>NUCLEOTIDE SEQUENCE</scope>
    <source>
        <strain evidence="5">171206Taipei</strain>
    </source>
</reference>
<evidence type="ECO:0000259" key="4">
    <source>
        <dbReference type="PROSITE" id="PS50071"/>
    </source>
</evidence>
<keyword evidence="1 2" id="KW-0238">DNA-binding</keyword>
<dbReference type="OrthoDB" id="6159439at2759"/>
<sequence>MSKSRSATPKPNLRVPATSHSPSSSRTPTNDPTTTTAAVSLTRPSTNPSGEISPIHQQLPHVHSFVSSQTSPKDHPRPSPEPSSPRMAKRMRRNSPDEESSDSESRHDEHQSRSSSEASRSPQAQAPLPLKKKRTRTLTTPHQSAVLHALLAQSRFPTTAMREEVGRAIGLSARKVQIWFQNQRQKARRPGAQQQQQSQSHTQSGVLASQPYPTYPNLLAPVPGAFTGQPPFSGGFPLGALDTSQAQLLGPGIPGPSTTAPRQRGRPVLHVSPTDHHPRERPSLSPYSAPPRSRSGLEDSLPSFRPRQHDPARTLPPLDFTHQPMRRSDMSPSSYLLGGSAPPTPFGGSPPDSASTSASFRPSPPGLSRSRSPSPQFAHNLPPPGLETQLPSYSSTVLGLPPPFTLQPQPQWASHRPPSRPDTSSSWSQTRVLPLASLQPTHDDDDNTPRLEAARPPTASSSRVGRYDPVRGGFVPTGTPSPPA</sequence>
<dbReference type="PANTHER" id="PTHR46255">
    <property type="entry name" value="SHORT STATURE HOMEOBOX"/>
    <property type="match status" value="1"/>
</dbReference>
<feature type="compositionally biased region" description="Polar residues" evidence="3">
    <location>
        <begin position="421"/>
        <end position="431"/>
    </location>
</feature>
<dbReference type="GeneID" id="59352190"/>
<keyword evidence="6" id="KW-1185">Reference proteome</keyword>
<dbReference type="SMART" id="SM00389">
    <property type="entry name" value="HOX"/>
    <property type="match status" value="1"/>
</dbReference>
<dbReference type="Pfam" id="PF00046">
    <property type="entry name" value="Homeodomain"/>
    <property type="match status" value="1"/>
</dbReference>
<dbReference type="CDD" id="cd00086">
    <property type="entry name" value="homeodomain"/>
    <property type="match status" value="1"/>
</dbReference>
<name>A0A8H6S1P3_9AGAR</name>
<dbReference type="Proteomes" id="UP000636479">
    <property type="component" value="Unassembled WGS sequence"/>
</dbReference>
<feature type="compositionally biased region" description="Low complexity" evidence="3">
    <location>
        <begin position="366"/>
        <end position="375"/>
    </location>
</feature>
<protein>
    <submittedName>
        <fullName evidence="5">Homeobox protein OTX1</fullName>
    </submittedName>
</protein>
<evidence type="ECO:0000313" key="6">
    <source>
        <dbReference type="Proteomes" id="UP000636479"/>
    </source>
</evidence>
<feature type="region of interest" description="Disordered" evidence="3">
    <location>
        <begin position="1"/>
        <end position="142"/>
    </location>
</feature>
<feature type="DNA-binding region" description="Homeobox" evidence="1">
    <location>
        <begin position="132"/>
        <end position="191"/>
    </location>
</feature>
<feature type="compositionally biased region" description="Low complexity" evidence="3">
    <location>
        <begin position="113"/>
        <end position="129"/>
    </location>
</feature>
<dbReference type="PANTHER" id="PTHR46255:SF3">
    <property type="entry name" value="HOMEOBOX DOMAIN-CONTAINING PROTEIN"/>
    <property type="match status" value="1"/>
</dbReference>
<proteinExistence type="predicted"/>
<evidence type="ECO:0000256" key="2">
    <source>
        <dbReference type="RuleBase" id="RU000682"/>
    </source>
</evidence>
<dbReference type="GO" id="GO:0005634">
    <property type="term" value="C:nucleus"/>
    <property type="evidence" value="ECO:0007669"/>
    <property type="project" value="UniProtKB-SubCell"/>
</dbReference>
<keyword evidence="1 2" id="KW-0539">Nucleus</keyword>
<dbReference type="SUPFAM" id="SSF46689">
    <property type="entry name" value="Homeodomain-like"/>
    <property type="match status" value="1"/>
</dbReference>
<feature type="domain" description="Homeobox" evidence="4">
    <location>
        <begin position="130"/>
        <end position="190"/>
    </location>
</feature>
<dbReference type="Gene3D" id="1.10.10.60">
    <property type="entry name" value="Homeodomain-like"/>
    <property type="match status" value="1"/>
</dbReference>
<dbReference type="InterPro" id="IPR001356">
    <property type="entry name" value="HD"/>
</dbReference>
<accession>A0A8H6S1P3</accession>
<dbReference type="RefSeq" id="XP_037214172.1">
    <property type="nucleotide sequence ID" value="XM_037369674.1"/>
</dbReference>
<evidence type="ECO:0000256" key="1">
    <source>
        <dbReference type="PROSITE-ProRule" id="PRU00108"/>
    </source>
</evidence>